<protein>
    <submittedName>
        <fullName evidence="1">Uncharacterized protein</fullName>
    </submittedName>
</protein>
<name>A0A9J6B9N4_POLVA</name>
<reference evidence="1" key="1">
    <citation type="submission" date="2021-03" db="EMBL/GenBank/DDBJ databases">
        <title>Chromosome level genome of the anhydrobiotic midge Polypedilum vanderplanki.</title>
        <authorList>
            <person name="Yoshida Y."/>
            <person name="Kikawada T."/>
            <person name="Gusev O."/>
        </authorList>
    </citation>
    <scope>NUCLEOTIDE SEQUENCE</scope>
    <source>
        <strain evidence="1">NIAS01</strain>
        <tissue evidence="1">Whole body or cell culture</tissue>
    </source>
</reference>
<dbReference type="EMBL" id="JADBJN010000019">
    <property type="protein sequence ID" value="KAG5666227.1"/>
    <property type="molecule type" value="Genomic_DNA"/>
</dbReference>
<sequence length="278" mass="32235">MDPNLLSSTATDDMNALRIADSNRPAELVPGPSELSDRHLPEETLLDSTDAVRFAPGEGENPIPMYMDPYCEELAFPTIWFGHPRGVPPKGVRLSFLDHINSEIRRFDRRACRPDHILFLHKKAQIEQLTKQVNIVLRKSAQTNNITAAQVRNKQFIDNAVNNDSAYRFMTRQNSARRSRREDLEYLHNESERDKLTQRKRRSIRESWAKALETYNKNIKDGPFHRCYSCDRLFFANKINTTDRDSLMKNNDKITDEFLDSIVLPELLVDVEYSFCST</sequence>
<dbReference type="AlphaFoldDB" id="A0A9J6B9N4"/>
<organism evidence="1 2">
    <name type="scientific">Polypedilum vanderplanki</name>
    <name type="common">Sleeping chironomid midge</name>
    <dbReference type="NCBI Taxonomy" id="319348"/>
    <lineage>
        <taxon>Eukaryota</taxon>
        <taxon>Metazoa</taxon>
        <taxon>Ecdysozoa</taxon>
        <taxon>Arthropoda</taxon>
        <taxon>Hexapoda</taxon>
        <taxon>Insecta</taxon>
        <taxon>Pterygota</taxon>
        <taxon>Neoptera</taxon>
        <taxon>Endopterygota</taxon>
        <taxon>Diptera</taxon>
        <taxon>Nematocera</taxon>
        <taxon>Chironomoidea</taxon>
        <taxon>Chironomidae</taxon>
        <taxon>Chironominae</taxon>
        <taxon>Polypedilum</taxon>
        <taxon>Polypedilum</taxon>
    </lineage>
</organism>
<evidence type="ECO:0000313" key="2">
    <source>
        <dbReference type="Proteomes" id="UP001107558"/>
    </source>
</evidence>
<keyword evidence="2" id="KW-1185">Reference proteome</keyword>
<accession>A0A9J6B9N4</accession>
<evidence type="ECO:0000313" key="1">
    <source>
        <dbReference type="EMBL" id="KAG5666227.1"/>
    </source>
</evidence>
<feature type="non-terminal residue" evidence="1">
    <location>
        <position position="1"/>
    </location>
</feature>
<dbReference type="OrthoDB" id="6141723at2759"/>
<gene>
    <name evidence="1" type="ORF">PVAND_017802</name>
</gene>
<comment type="caution">
    <text evidence="1">The sequence shown here is derived from an EMBL/GenBank/DDBJ whole genome shotgun (WGS) entry which is preliminary data.</text>
</comment>
<dbReference type="Proteomes" id="UP001107558">
    <property type="component" value="Unassembled WGS sequence"/>
</dbReference>
<proteinExistence type="predicted"/>